<dbReference type="Gene3D" id="3.90.550.10">
    <property type="entry name" value="Spore Coat Polysaccharide Biosynthesis Protein SpsA, Chain A"/>
    <property type="match status" value="1"/>
</dbReference>
<evidence type="ECO:0000313" key="3">
    <source>
        <dbReference type="EMBL" id="PIR97414.1"/>
    </source>
</evidence>
<dbReference type="EMBL" id="PFAJ01000018">
    <property type="protein sequence ID" value="PIR97414.1"/>
    <property type="molecule type" value="Genomic_DNA"/>
</dbReference>
<sequence>MDLSIIIVNYNTKDLLKKCLKSVFASQASSTFEVLVSDNASRDGSIEMVKREFPQVRLIENKSNLGFSKANNVALRQAQGQYFLLLNSDTEVYPDTFNLSIKRMEQDENIGILGCKVKLPDGSLDKACRRRFPNPKNSFLRLFGLKKFSDYNIEGSIDQEQEVDAVMGAFLMIRKSVVQKVGYLDEDYFMYGEDLDWCWRVKKTGYEVIYFPEAEIVHYKYGSSQAIALKVVQWAHDAMWIFYKKNYRQDYSPAFSSLVFIGIKARMYMVFMFNFLKRKKAVH</sequence>
<dbReference type="InterPro" id="IPR029044">
    <property type="entry name" value="Nucleotide-diphossugar_trans"/>
</dbReference>
<keyword evidence="1" id="KW-0812">Transmembrane</keyword>
<evidence type="ECO:0000313" key="4">
    <source>
        <dbReference type="Proteomes" id="UP000230557"/>
    </source>
</evidence>
<accession>A0A2H0VE64</accession>
<organism evidence="3 4">
    <name type="scientific">Candidatus Doudnabacteria bacterium CG10_big_fil_rev_8_21_14_0_10_41_10</name>
    <dbReference type="NCBI Taxonomy" id="1974551"/>
    <lineage>
        <taxon>Bacteria</taxon>
        <taxon>Candidatus Doudnaibacteriota</taxon>
    </lineage>
</organism>
<protein>
    <submittedName>
        <fullName evidence="3">Glycosyl transferase family 2</fullName>
    </submittedName>
</protein>
<dbReference type="PANTHER" id="PTHR43179:SF7">
    <property type="entry name" value="RHAMNOSYLTRANSFERASE WBBL"/>
    <property type="match status" value="1"/>
</dbReference>
<dbReference type="AlphaFoldDB" id="A0A2H0VE64"/>
<dbReference type="CDD" id="cd04186">
    <property type="entry name" value="GT_2_like_c"/>
    <property type="match status" value="1"/>
</dbReference>
<dbReference type="Proteomes" id="UP000230557">
    <property type="component" value="Unassembled WGS sequence"/>
</dbReference>
<reference evidence="4" key="1">
    <citation type="submission" date="2017-09" db="EMBL/GenBank/DDBJ databases">
        <title>Depth-based differentiation of microbial function through sediment-hosted aquifers and enrichment of novel symbionts in the deep terrestrial subsurface.</title>
        <authorList>
            <person name="Probst A.J."/>
            <person name="Ladd B."/>
            <person name="Jarett J.K."/>
            <person name="Geller-Mcgrath D.E."/>
            <person name="Sieber C.M.K."/>
            <person name="Emerson J.B."/>
            <person name="Anantharaman K."/>
            <person name="Thomas B.C."/>
            <person name="Malmstrom R."/>
            <person name="Stieglmeier M."/>
            <person name="Klingl A."/>
            <person name="Woyke T."/>
            <person name="Ryan C.M."/>
            <person name="Banfield J.F."/>
        </authorList>
    </citation>
    <scope>NUCLEOTIDE SEQUENCE [LARGE SCALE GENOMIC DNA]</scope>
</reference>
<name>A0A2H0VE64_9BACT</name>
<keyword evidence="1" id="KW-1133">Transmembrane helix</keyword>
<evidence type="ECO:0000259" key="2">
    <source>
        <dbReference type="Pfam" id="PF00535"/>
    </source>
</evidence>
<keyword evidence="3" id="KW-0808">Transferase</keyword>
<feature type="transmembrane region" description="Helical" evidence="1">
    <location>
        <begin position="254"/>
        <end position="276"/>
    </location>
</feature>
<keyword evidence="1" id="KW-0472">Membrane</keyword>
<feature type="domain" description="Glycosyltransferase 2-like" evidence="2">
    <location>
        <begin position="4"/>
        <end position="181"/>
    </location>
</feature>
<gene>
    <name evidence="3" type="ORF">COT91_01490</name>
</gene>
<comment type="caution">
    <text evidence="3">The sequence shown here is derived from an EMBL/GenBank/DDBJ whole genome shotgun (WGS) entry which is preliminary data.</text>
</comment>
<dbReference type="InterPro" id="IPR001173">
    <property type="entry name" value="Glyco_trans_2-like"/>
</dbReference>
<dbReference type="GO" id="GO:0016740">
    <property type="term" value="F:transferase activity"/>
    <property type="evidence" value="ECO:0007669"/>
    <property type="project" value="UniProtKB-KW"/>
</dbReference>
<dbReference type="SUPFAM" id="SSF53448">
    <property type="entry name" value="Nucleotide-diphospho-sugar transferases"/>
    <property type="match status" value="1"/>
</dbReference>
<dbReference type="PANTHER" id="PTHR43179">
    <property type="entry name" value="RHAMNOSYLTRANSFERASE WBBL"/>
    <property type="match status" value="1"/>
</dbReference>
<evidence type="ECO:0000256" key="1">
    <source>
        <dbReference type="SAM" id="Phobius"/>
    </source>
</evidence>
<dbReference type="Pfam" id="PF00535">
    <property type="entry name" value="Glycos_transf_2"/>
    <property type="match status" value="1"/>
</dbReference>
<proteinExistence type="predicted"/>